<evidence type="ECO:0000313" key="1">
    <source>
        <dbReference type="EMBL" id="KAL0165892.1"/>
    </source>
</evidence>
<comment type="caution">
    <text evidence="1">The sequence shown here is derived from an EMBL/GenBank/DDBJ whole genome shotgun (WGS) entry which is preliminary data.</text>
</comment>
<name>A0ABD0NVY9_CIRMR</name>
<organism evidence="1 2">
    <name type="scientific">Cirrhinus mrigala</name>
    <name type="common">Mrigala</name>
    <dbReference type="NCBI Taxonomy" id="683832"/>
    <lineage>
        <taxon>Eukaryota</taxon>
        <taxon>Metazoa</taxon>
        <taxon>Chordata</taxon>
        <taxon>Craniata</taxon>
        <taxon>Vertebrata</taxon>
        <taxon>Euteleostomi</taxon>
        <taxon>Actinopterygii</taxon>
        <taxon>Neopterygii</taxon>
        <taxon>Teleostei</taxon>
        <taxon>Ostariophysi</taxon>
        <taxon>Cypriniformes</taxon>
        <taxon>Cyprinidae</taxon>
        <taxon>Labeoninae</taxon>
        <taxon>Labeonini</taxon>
        <taxon>Cirrhinus</taxon>
    </lineage>
</organism>
<dbReference type="Proteomes" id="UP001529510">
    <property type="component" value="Unassembled WGS sequence"/>
</dbReference>
<feature type="non-terminal residue" evidence="1">
    <location>
        <position position="76"/>
    </location>
</feature>
<proteinExistence type="predicted"/>
<keyword evidence="2" id="KW-1185">Reference proteome</keyword>
<sequence length="76" mass="8557">MYSVYCPETLVPVSKDACLEFPSFSDSCKTADGLNFIEQCENFLEIRPLPSIELIRTLSTVLKGPALSWWKAEKAK</sequence>
<gene>
    <name evidence="1" type="ORF">M9458_037736</name>
</gene>
<protein>
    <submittedName>
        <fullName evidence="1">Uncharacterized protein</fullName>
    </submittedName>
</protein>
<reference evidence="1 2" key="1">
    <citation type="submission" date="2024-05" db="EMBL/GenBank/DDBJ databases">
        <title>Genome sequencing and assembly of Indian major carp, Cirrhinus mrigala (Hamilton, 1822).</title>
        <authorList>
            <person name="Mohindra V."/>
            <person name="Chowdhury L.M."/>
            <person name="Lal K."/>
            <person name="Jena J.K."/>
        </authorList>
    </citation>
    <scope>NUCLEOTIDE SEQUENCE [LARGE SCALE GENOMIC DNA]</scope>
    <source>
        <strain evidence="1">CM1030</strain>
        <tissue evidence="1">Blood</tissue>
    </source>
</reference>
<dbReference type="AlphaFoldDB" id="A0ABD0NVY9"/>
<evidence type="ECO:0000313" key="2">
    <source>
        <dbReference type="Proteomes" id="UP001529510"/>
    </source>
</evidence>
<accession>A0ABD0NVY9</accession>
<dbReference type="EMBL" id="JAMKFB020000019">
    <property type="protein sequence ID" value="KAL0165892.1"/>
    <property type="molecule type" value="Genomic_DNA"/>
</dbReference>